<comment type="caution">
    <text evidence="2">The sequence shown here is derived from an EMBL/GenBank/DDBJ whole genome shotgun (WGS) entry which is preliminary data.</text>
</comment>
<feature type="region of interest" description="Disordered" evidence="1">
    <location>
        <begin position="1"/>
        <end position="28"/>
    </location>
</feature>
<evidence type="ECO:0000313" key="3">
    <source>
        <dbReference type="Proteomes" id="UP000613974"/>
    </source>
</evidence>
<evidence type="ECO:0008006" key="4">
    <source>
        <dbReference type="Google" id="ProtNLM"/>
    </source>
</evidence>
<dbReference type="EMBL" id="BNEC01000005">
    <property type="protein sequence ID" value="GHI72019.1"/>
    <property type="molecule type" value="Genomic_DNA"/>
</dbReference>
<evidence type="ECO:0000313" key="2">
    <source>
        <dbReference type="EMBL" id="GHI72019.1"/>
    </source>
</evidence>
<protein>
    <recommendedName>
        <fullName evidence="4">Secreted protein</fullName>
    </recommendedName>
</protein>
<gene>
    <name evidence="2" type="ORF">Snoj_59370</name>
</gene>
<keyword evidence="3" id="KW-1185">Reference proteome</keyword>
<proteinExistence type="predicted"/>
<organism evidence="2 3">
    <name type="scientific">Streptomyces nojiriensis</name>
    <dbReference type="NCBI Taxonomy" id="66374"/>
    <lineage>
        <taxon>Bacteria</taxon>
        <taxon>Bacillati</taxon>
        <taxon>Actinomycetota</taxon>
        <taxon>Actinomycetes</taxon>
        <taxon>Kitasatosporales</taxon>
        <taxon>Streptomycetaceae</taxon>
        <taxon>Streptomyces</taxon>
    </lineage>
</organism>
<accession>A0ABQ3SV50</accession>
<name>A0ABQ3SV50_9ACTN</name>
<reference evidence="3" key="1">
    <citation type="submission" date="2023-07" db="EMBL/GenBank/DDBJ databases">
        <title>Whole genome shotgun sequence of Streptomyces nojiriensis NBRC 13794.</title>
        <authorList>
            <person name="Komaki H."/>
            <person name="Tamura T."/>
        </authorList>
    </citation>
    <scope>NUCLEOTIDE SEQUENCE [LARGE SCALE GENOMIC DNA]</scope>
    <source>
        <strain evidence="3">NBRC 13794</strain>
    </source>
</reference>
<dbReference type="Proteomes" id="UP000613974">
    <property type="component" value="Unassembled WGS sequence"/>
</dbReference>
<evidence type="ECO:0000256" key="1">
    <source>
        <dbReference type="SAM" id="MobiDB-lite"/>
    </source>
</evidence>
<sequence>MGPAAQSRFVLRRDARRGPRAQTGSMNRRPFVAAAATVGVLATAAFALPNLPPNPVTETIDSKVYKEKGKRFASAADAPTREKAPFALPSWIPKDATDVRIRVRTGGEARLIRFTLGATPLDGPQCGAGTPKPVDTPDLHARWWPGSLRDGVRPECRGPHQYQVAVRGKRVYAWTDGTPSPGSAGPRDGAAATPRTHG</sequence>
<feature type="region of interest" description="Disordered" evidence="1">
    <location>
        <begin position="173"/>
        <end position="198"/>
    </location>
</feature>